<organism evidence="2 3">
    <name type="scientific">Benzoatithermus flavus</name>
    <dbReference type="NCBI Taxonomy" id="3108223"/>
    <lineage>
        <taxon>Bacteria</taxon>
        <taxon>Pseudomonadati</taxon>
        <taxon>Pseudomonadota</taxon>
        <taxon>Alphaproteobacteria</taxon>
        <taxon>Geminicoccales</taxon>
        <taxon>Geminicoccaceae</taxon>
        <taxon>Benzoatithermus</taxon>
    </lineage>
</organism>
<keyword evidence="3" id="KW-1185">Reference proteome</keyword>
<comment type="caution">
    <text evidence="2">The sequence shown here is derived from an EMBL/GenBank/DDBJ whole genome shotgun (WGS) entry which is preliminary data.</text>
</comment>
<evidence type="ECO:0000313" key="3">
    <source>
        <dbReference type="Proteomes" id="UP001375743"/>
    </source>
</evidence>
<feature type="compositionally biased region" description="Low complexity" evidence="1">
    <location>
        <begin position="58"/>
        <end position="71"/>
    </location>
</feature>
<feature type="compositionally biased region" description="Polar residues" evidence="1">
    <location>
        <begin position="253"/>
        <end position="264"/>
    </location>
</feature>
<dbReference type="SUPFAM" id="SSF74653">
    <property type="entry name" value="TolA/TonB C-terminal domain"/>
    <property type="match status" value="1"/>
</dbReference>
<proteinExistence type="predicted"/>
<accession>A0ABU8XV38</accession>
<dbReference type="Proteomes" id="UP001375743">
    <property type="component" value="Unassembled WGS sequence"/>
</dbReference>
<feature type="compositionally biased region" description="Pro residues" evidence="1">
    <location>
        <begin position="72"/>
        <end position="82"/>
    </location>
</feature>
<feature type="compositionally biased region" description="Basic and acidic residues" evidence="1">
    <location>
        <begin position="111"/>
        <end position="147"/>
    </location>
</feature>
<sequence length="363" mass="38380">MGRSFIASLLLHLAVVGLVVLLSRFGHDLPPEEAPISVEIVSDAAAPKPSPLPPKAPPAQAAPLPQRQAAAPAPPPPPPPAPKVEQKPAPAPVAEAKPEPSAPPPPPKPEPTPEPKKAETPKPEPTPEPKKAEVPKPEPVPEPKKAEAPTPEPAPKKPEPPKPEPKKPEPPAEQPKPVSKPETKKPEPESEKPTQVAKVEPKKERPPEPPAPRTEESDFDALLRSVEAQAKRVKAPEKREGKGTAAEAGGTNQPGQAQQAQINPSALAASISRQITPCWNIPVAAQGVEGLRAELNIVMAADGSVQSVVPMDAARMSSDPVFRAFAESAVRAVRACSPLKLPPESYQVWRNIIFNFDPSAMTG</sequence>
<dbReference type="EMBL" id="JBBLZC010000013">
    <property type="protein sequence ID" value="MEK0084300.1"/>
    <property type="molecule type" value="Genomic_DNA"/>
</dbReference>
<evidence type="ECO:0008006" key="4">
    <source>
        <dbReference type="Google" id="ProtNLM"/>
    </source>
</evidence>
<gene>
    <name evidence="2" type="ORF">U1T56_14145</name>
</gene>
<evidence type="ECO:0000256" key="1">
    <source>
        <dbReference type="SAM" id="MobiDB-lite"/>
    </source>
</evidence>
<feature type="region of interest" description="Disordered" evidence="1">
    <location>
        <begin position="45"/>
        <end position="264"/>
    </location>
</feature>
<feature type="compositionally biased region" description="Pro residues" evidence="1">
    <location>
        <begin position="100"/>
        <end position="110"/>
    </location>
</feature>
<reference evidence="2 3" key="1">
    <citation type="submission" date="2024-01" db="EMBL/GenBank/DDBJ databases">
        <title>Multi-omics insights into the function and evolution of sodium benzoate biodegradation pathways in Benzoatithermus flavus gen. nov., sp. nov. from hot spring.</title>
        <authorList>
            <person name="Hu C.-J."/>
            <person name="Li W.-J."/>
        </authorList>
    </citation>
    <scope>NUCLEOTIDE SEQUENCE [LARGE SCALE GENOMIC DNA]</scope>
    <source>
        <strain evidence="2 3">SYSU G07066</strain>
    </source>
</reference>
<evidence type="ECO:0000313" key="2">
    <source>
        <dbReference type="EMBL" id="MEK0084300.1"/>
    </source>
</evidence>
<feature type="compositionally biased region" description="Basic and acidic residues" evidence="1">
    <location>
        <begin position="179"/>
        <end position="192"/>
    </location>
</feature>
<dbReference type="RefSeq" id="WP_418160148.1">
    <property type="nucleotide sequence ID" value="NZ_JBBLZC010000013.1"/>
</dbReference>
<feature type="compositionally biased region" description="Basic and acidic residues" evidence="1">
    <location>
        <begin position="154"/>
        <end position="170"/>
    </location>
</feature>
<dbReference type="Gene3D" id="3.30.1150.10">
    <property type="match status" value="1"/>
</dbReference>
<name>A0ABU8XV38_9PROT</name>
<protein>
    <recommendedName>
        <fullName evidence="4">Cell division and transport-associated protein TolA</fullName>
    </recommendedName>
</protein>
<feature type="compositionally biased region" description="Pro residues" evidence="1">
    <location>
        <begin position="48"/>
        <end position="57"/>
    </location>
</feature>